<evidence type="ECO:0000313" key="1">
    <source>
        <dbReference type="EMBL" id="KAF7380364.1"/>
    </source>
</evidence>
<accession>A0A834J219</accession>
<sequence>MKEGVDEILVSSLKVITIQIIVDSAPSQHFNGIETTFASAQSSVSLEEFTILSLVKTHDRPSIVHLNCAVIIGKSGYALLSDIKYLLREATK</sequence>
<dbReference type="AlphaFoldDB" id="A0A834J219"/>
<proteinExistence type="predicted"/>
<reference evidence="1" key="1">
    <citation type="journal article" date="2020" name="G3 (Bethesda)">
        <title>High-Quality Assemblies for Three Invasive Social Wasps from the &lt;i&gt;Vespula&lt;/i&gt; Genus.</title>
        <authorList>
            <person name="Harrop T.W.R."/>
            <person name="Guhlin J."/>
            <person name="McLaughlin G.M."/>
            <person name="Permina E."/>
            <person name="Stockwell P."/>
            <person name="Gilligan J."/>
            <person name="Le Lec M.F."/>
            <person name="Gruber M.A.M."/>
            <person name="Quinn O."/>
            <person name="Lovegrove M."/>
            <person name="Duncan E.J."/>
            <person name="Remnant E.J."/>
            <person name="Van Eeckhoven J."/>
            <person name="Graham B."/>
            <person name="Knapp R.A."/>
            <person name="Langford K.W."/>
            <person name="Kronenberg Z."/>
            <person name="Press M.O."/>
            <person name="Eacker S.M."/>
            <person name="Wilson-Rankin E.E."/>
            <person name="Purcell J."/>
            <person name="Lester P.J."/>
            <person name="Dearden P.K."/>
        </authorList>
    </citation>
    <scope>NUCLEOTIDE SEQUENCE</scope>
    <source>
        <strain evidence="1">Linc-1</strain>
    </source>
</reference>
<organism evidence="1 2">
    <name type="scientific">Vespula germanica</name>
    <name type="common">German yellow jacket</name>
    <name type="synonym">Paravespula germanica</name>
    <dbReference type="NCBI Taxonomy" id="30212"/>
    <lineage>
        <taxon>Eukaryota</taxon>
        <taxon>Metazoa</taxon>
        <taxon>Ecdysozoa</taxon>
        <taxon>Arthropoda</taxon>
        <taxon>Hexapoda</taxon>
        <taxon>Insecta</taxon>
        <taxon>Pterygota</taxon>
        <taxon>Neoptera</taxon>
        <taxon>Endopterygota</taxon>
        <taxon>Hymenoptera</taxon>
        <taxon>Apocrita</taxon>
        <taxon>Aculeata</taxon>
        <taxon>Vespoidea</taxon>
        <taxon>Vespidae</taxon>
        <taxon>Vespinae</taxon>
        <taxon>Vespula</taxon>
    </lineage>
</organism>
<dbReference type="EMBL" id="JACSDZ010000023">
    <property type="protein sequence ID" value="KAF7380364.1"/>
    <property type="molecule type" value="Genomic_DNA"/>
</dbReference>
<dbReference type="Proteomes" id="UP000617340">
    <property type="component" value="Unassembled WGS sequence"/>
</dbReference>
<protein>
    <submittedName>
        <fullName evidence="1">Uncharacterized protein</fullName>
    </submittedName>
</protein>
<keyword evidence="2" id="KW-1185">Reference proteome</keyword>
<comment type="caution">
    <text evidence="1">The sequence shown here is derived from an EMBL/GenBank/DDBJ whole genome shotgun (WGS) entry which is preliminary data.</text>
</comment>
<gene>
    <name evidence="1" type="ORF">HZH68_016229</name>
</gene>
<name>A0A834J219_VESGE</name>
<evidence type="ECO:0000313" key="2">
    <source>
        <dbReference type="Proteomes" id="UP000617340"/>
    </source>
</evidence>